<sequence length="120" mass="14251">MENHFALKEHLQQLEERLLDPNIRTTPAELEKLLADDFFEFGSSGNVWYKKDFVGEGGLSATEMTLYDFHIHPLTEHVVLTTYRVKDETRRQHTLRSSIWKQVDGRWQMFFHQGTIIQSW</sequence>
<dbReference type="EMBL" id="CP133461">
    <property type="protein sequence ID" value="WMV75630.1"/>
    <property type="molecule type" value="Genomic_DNA"/>
</dbReference>
<accession>A0ABY9QAZ6</accession>
<feature type="domain" description="DUF4440" evidence="1">
    <location>
        <begin position="11"/>
        <end position="109"/>
    </location>
</feature>
<dbReference type="InterPro" id="IPR027843">
    <property type="entry name" value="DUF4440"/>
</dbReference>
<reference evidence="2 3" key="1">
    <citation type="submission" date="2023-08" db="EMBL/GenBank/DDBJ databases">
        <title>Complete genome sequence of Geobacillus thermodenitrificans K1041, a genetically tractable strain representative of the genus Geobacillus.</title>
        <authorList>
            <person name="Kani S."/>
            <person name="Suzuki H."/>
        </authorList>
    </citation>
    <scope>NUCLEOTIDE SEQUENCE [LARGE SCALE GENOMIC DNA]</scope>
    <source>
        <strain evidence="2 3">K1041</strain>
    </source>
</reference>
<organism evidence="2 3">
    <name type="scientific">Geobacillus thermodenitrificans</name>
    <dbReference type="NCBI Taxonomy" id="33940"/>
    <lineage>
        <taxon>Bacteria</taxon>
        <taxon>Bacillati</taxon>
        <taxon>Bacillota</taxon>
        <taxon>Bacilli</taxon>
        <taxon>Bacillales</taxon>
        <taxon>Anoxybacillaceae</taxon>
        <taxon>Geobacillus</taxon>
    </lineage>
</organism>
<keyword evidence="3" id="KW-1185">Reference proteome</keyword>
<dbReference type="GeneID" id="87623183"/>
<dbReference type="RefSeq" id="WP_008880870.1">
    <property type="nucleotide sequence ID" value="NZ_CP017690.1"/>
</dbReference>
<dbReference type="Proteomes" id="UP001297580">
    <property type="component" value="Chromosome"/>
</dbReference>
<evidence type="ECO:0000313" key="2">
    <source>
        <dbReference type="EMBL" id="WMV75630.1"/>
    </source>
</evidence>
<dbReference type="SUPFAM" id="SSF54427">
    <property type="entry name" value="NTF2-like"/>
    <property type="match status" value="1"/>
</dbReference>
<protein>
    <submittedName>
        <fullName evidence="2">DUF4440 domain-containing protein</fullName>
    </submittedName>
</protein>
<evidence type="ECO:0000313" key="3">
    <source>
        <dbReference type="Proteomes" id="UP001297580"/>
    </source>
</evidence>
<dbReference type="Gene3D" id="3.10.450.50">
    <property type="match status" value="1"/>
</dbReference>
<dbReference type="InterPro" id="IPR032710">
    <property type="entry name" value="NTF2-like_dom_sf"/>
</dbReference>
<proteinExistence type="predicted"/>
<name>A0ABY9QAZ6_GEOTD</name>
<dbReference type="Pfam" id="PF14534">
    <property type="entry name" value="DUF4440"/>
    <property type="match status" value="1"/>
</dbReference>
<gene>
    <name evidence="2" type="ORF">HSX42_15400</name>
</gene>
<evidence type="ECO:0000259" key="1">
    <source>
        <dbReference type="Pfam" id="PF14534"/>
    </source>
</evidence>